<feature type="transmembrane region" description="Helical" evidence="8">
    <location>
        <begin position="269"/>
        <end position="291"/>
    </location>
</feature>
<protein>
    <submittedName>
        <fullName evidence="10">MFS transporter</fullName>
    </submittedName>
</protein>
<dbReference type="PANTHER" id="PTHR23517:SF13">
    <property type="entry name" value="MAJOR FACILITATOR SUPERFAMILY MFS_1"/>
    <property type="match status" value="1"/>
</dbReference>
<feature type="transmembrane region" description="Helical" evidence="8">
    <location>
        <begin position="126"/>
        <end position="143"/>
    </location>
</feature>
<feature type="transmembrane region" description="Helical" evidence="8">
    <location>
        <begin position="391"/>
        <end position="414"/>
    </location>
</feature>
<feature type="domain" description="Major facilitator superfamily (MFS) profile" evidence="9">
    <location>
        <begin position="29"/>
        <end position="414"/>
    </location>
</feature>
<proteinExistence type="predicted"/>
<dbReference type="InterPro" id="IPR011701">
    <property type="entry name" value="MFS"/>
</dbReference>
<name>A0ABN1HDA6_9ACTN</name>
<feature type="transmembrane region" description="Helical" evidence="8">
    <location>
        <begin position="236"/>
        <end position="257"/>
    </location>
</feature>
<dbReference type="InterPro" id="IPR050171">
    <property type="entry name" value="MFS_Transporters"/>
</dbReference>
<feature type="transmembrane region" description="Helical" evidence="8">
    <location>
        <begin position="329"/>
        <end position="350"/>
    </location>
</feature>
<keyword evidence="2" id="KW-0813">Transport</keyword>
<keyword evidence="6 8" id="KW-0472">Membrane</keyword>
<evidence type="ECO:0000256" key="1">
    <source>
        <dbReference type="ARBA" id="ARBA00004651"/>
    </source>
</evidence>
<dbReference type="PROSITE" id="PS50850">
    <property type="entry name" value="MFS"/>
    <property type="match status" value="1"/>
</dbReference>
<evidence type="ECO:0000256" key="4">
    <source>
        <dbReference type="ARBA" id="ARBA00022692"/>
    </source>
</evidence>
<feature type="transmembrane region" description="Helical" evidence="8">
    <location>
        <begin position="67"/>
        <end position="86"/>
    </location>
</feature>
<comment type="subcellular location">
    <subcellularLocation>
        <location evidence="1">Cell membrane</location>
        <topology evidence="1">Multi-pass membrane protein</topology>
    </subcellularLocation>
</comment>
<keyword evidence="11" id="KW-1185">Reference proteome</keyword>
<feature type="region of interest" description="Disordered" evidence="7">
    <location>
        <begin position="1"/>
        <end position="20"/>
    </location>
</feature>
<evidence type="ECO:0000256" key="2">
    <source>
        <dbReference type="ARBA" id="ARBA00022448"/>
    </source>
</evidence>
<dbReference type="RefSeq" id="WP_344609882.1">
    <property type="nucleotide sequence ID" value="NZ_BAAAHE010000068.1"/>
</dbReference>
<organism evidence="10 11">
    <name type="scientific">Sporichthya brevicatena</name>
    <dbReference type="NCBI Taxonomy" id="171442"/>
    <lineage>
        <taxon>Bacteria</taxon>
        <taxon>Bacillati</taxon>
        <taxon>Actinomycetota</taxon>
        <taxon>Actinomycetes</taxon>
        <taxon>Sporichthyales</taxon>
        <taxon>Sporichthyaceae</taxon>
        <taxon>Sporichthya</taxon>
    </lineage>
</organism>
<dbReference type="InterPro" id="IPR036259">
    <property type="entry name" value="MFS_trans_sf"/>
</dbReference>
<dbReference type="Pfam" id="PF07690">
    <property type="entry name" value="MFS_1"/>
    <property type="match status" value="1"/>
</dbReference>
<evidence type="ECO:0000256" key="5">
    <source>
        <dbReference type="ARBA" id="ARBA00022989"/>
    </source>
</evidence>
<evidence type="ECO:0000256" key="7">
    <source>
        <dbReference type="SAM" id="MobiDB-lite"/>
    </source>
</evidence>
<feature type="transmembrane region" description="Helical" evidence="8">
    <location>
        <begin position="303"/>
        <end position="323"/>
    </location>
</feature>
<keyword evidence="3" id="KW-1003">Cell membrane</keyword>
<sequence>MSVDASLRPPATDAATDAATAVDDPHPHAWRRVAAAMFVIGWGGNQFTPLLSVYKELGGFTQLDVDVFLGAYVFGLIPGLLVASALSNRLGRRPVLLAGLWSALVGTLLLSLGVHGGYAGVVGGRMLSGVSVGIAMSVGTTWVSELATRSGTRSGAGARRSALWLTAGLGLGPASAGLLAQYASPALTWPFLTHALLCVPAIVLLTTAPWAETRARRTEPLRLADLRVPAVRHRRFLRVVLPMAPWVFGSAAVAYAIVPQQVEGAVGEWALLFAAALAVGTLGTGVLVQPVARRLDDAGSARAIVVSMALMTVGVALAAVTAATESPWLAAPVALLLGAAYGIAVVSGLLEVQRIARPDELAGLTGVYYALCYVGFLLPAVLAGLAHWFGYPAMLTAVAVLAAGCAAVCAAHWAKHLPAAA</sequence>
<dbReference type="InterPro" id="IPR020846">
    <property type="entry name" value="MFS_dom"/>
</dbReference>
<dbReference type="Proteomes" id="UP001500957">
    <property type="component" value="Unassembled WGS sequence"/>
</dbReference>
<gene>
    <name evidence="10" type="ORF">GCM10009547_49200</name>
</gene>
<evidence type="ECO:0000259" key="9">
    <source>
        <dbReference type="PROSITE" id="PS50850"/>
    </source>
</evidence>
<feature type="transmembrane region" description="Helical" evidence="8">
    <location>
        <begin position="95"/>
        <end position="114"/>
    </location>
</feature>
<evidence type="ECO:0000256" key="8">
    <source>
        <dbReference type="SAM" id="Phobius"/>
    </source>
</evidence>
<dbReference type="Gene3D" id="1.20.1250.20">
    <property type="entry name" value="MFS general substrate transporter like domains"/>
    <property type="match status" value="1"/>
</dbReference>
<keyword evidence="5 8" id="KW-1133">Transmembrane helix</keyword>
<feature type="transmembrane region" description="Helical" evidence="8">
    <location>
        <begin position="189"/>
        <end position="211"/>
    </location>
</feature>
<comment type="caution">
    <text evidence="10">The sequence shown here is derived from an EMBL/GenBank/DDBJ whole genome shotgun (WGS) entry which is preliminary data.</text>
</comment>
<reference evidence="10 11" key="1">
    <citation type="journal article" date="2019" name="Int. J. Syst. Evol. Microbiol.">
        <title>The Global Catalogue of Microorganisms (GCM) 10K type strain sequencing project: providing services to taxonomists for standard genome sequencing and annotation.</title>
        <authorList>
            <consortium name="The Broad Institute Genomics Platform"/>
            <consortium name="The Broad Institute Genome Sequencing Center for Infectious Disease"/>
            <person name="Wu L."/>
            <person name="Ma J."/>
        </authorList>
    </citation>
    <scope>NUCLEOTIDE SEQUENCE [LARGE SCALE GENOMIC DNA]</scope>
    <source>
        <strain evidence="10 11">JCM 10671</strain>
    </source>
</reference>
<feature type="transmembrane region" description="Helical" evidence="8">
    <location>
        <begin position="163"/>
        <end position="183"/>
    </location>
</feature>
<evidence type="ECO:0000256" key="6">
    <source>
        <dbReference type="ARBA" id="ARBA00023136"/>
    </source>
</evidence>
<evidence type="ECO:0000313" key="10">
    <source>
        <dbReference type="EMBL" id="GAA0639243.1"/>
    </source>
</evidence>
<evidence type="ECO:0000256" key="3">
    <source>
        <dbReference type="ARBA" id="ARBA00022475"/>
    </source>
</evidence>
<feature type="compositionally biased region" description="Low complexity" evidence="7">
    <location>
        <begin position="9"/>
        <end position="20"/>
    </location>
</feature>
<dbReference type="PANTHER" id="PTHR23517">
    <property type="entry name" value="RESISTANCE PROTEIN MDTM, PUTATIVE-RELATED-RELATED"/>
    <property type="match status" value="1"/>
</dbReference>
<evidence type="ECO:0000313" key="11">
    <source>
        <dbReference type="Proteomes" id="UP001500957"/>
    </source>
</evidence>
<dbReference type="EMBL" id="BAAAHE010000068">
    <property type="protein sequence ID" value="GAA0639243.1"/>
    <property type="molecule type" value="Genomic_DNA"/>
</dbReference>
<accession>A0ABN1HDA6</accession>
<dbReference type="SUPFAM" id="SSF103473">
    <property type="entry name" value="MFS general substrate transporter"/>
    <property type="match status" value="1"/>
</dbReference>
<feature type="transmembrane region" description="Helical" evidence="8">
    <location>
        <begin position="362"/>
        <end position="385"/>
    </location>
</feature>
<keyword evidence="4 8" id="KW-0812">Transmembrane</keyword>